<dbReference type="EMBL" id="MEZV01000054">
    <property type="protein sequence ID" value="OGD65660.1"/>
    <property type="molecule type" value="Genomic_DNA"/>
</dbReference>
<comment type="caution">
    <text evidence="2">The sequence shown here is derived from an EMBL/GenBank/DDBJ whole genome shotgun (WGS) entry which is preliminary data.</text>
</comment>
<proteinExistence type="predicted"/>
<protein>
    <submittedName>
        <fullName evidence="2">Uncharacterized protein</fullName>
    </submittedName>
</protein>
<feature type="coiled-coil region" evidence="1">
    <location>
        <begin position="39"/>
        <end position="66"/>
    </location>
</feature>
<dbReference type="Gene3D" id="1.20.5.190">
    <property type="match status" value="1"/>
</dbReference>
<dbReference type="Proteomes" id="UP000176451">
    <property type="component" value="Unassembled WGS sequence"/>
</dbReference>
<organism evidence="2 3">
    <name type="scientific">Candidatus Berkelbacteria bacterium RIFCSPHIGHO2_12_FULL_36_9</name>
    <dbReference type="NCBI Taxonomy" id="1797469"/>
    <lineage>
        <taxon>Bacteria</taxon>
        <taxon>Candidatus Berkelbacteria</taxon>
    </lineage>
</organism>
<sequence length="107" mass="12753">MSKNEVKNVKTEVLEALNEVILPVINKMMEDIDTIKSDVGTLKSDVGTLKNEMKELREENEFDHQEMKQRLEKVEFNTRVYPHDKEYVYNKFDNHEKRIGKLELKVR</sequence>
<gene>
    <name evidence="2" type="ORF">A3F08_02440</name>
</gene>
<accession>A0A1F5EED9</accession>
<name>A0A1F5EED9_9BACT</name>
<evidence type="ECO:0000256" key="1">
    <source>
        <dbReference type="SAM" id="Coils"/>
    </source>
</evidence>
<dbReference type="AlphaFoldDB" id="A0A1F5EED9"/>
<keyword evidence="1" id="KW-0175">Coiled coil</keyword>
<evidence type="ECO:0000313" key="3">
    <source>
        <dbReference type="Proteomes" id="UP000176451"/>
    </source>
</evidence>
<evidence type="ECO:0000313" key="2">
    <source>
        <dbReference type="EMBL" id="OGD65660.1"/>
    </source>
</evidence>
<reference evidence="2 3" key="1">
    <citation type="journal article" date="2016" name="Nat. Commun.">
        <title>Thousands of microbial genomes shed light on interconnected biogeochemical processes in an aquifer system.</title>
        <authorList>
            <person name="Anantharaman K."/>
            <person name="Brown C.T."/>
            <person name="Hug L.A."/>
            <person name="Sharon I."/>
            <person name="Castelle C.J."/>
            <person name="Probst A.J."/>
            <person name="Thomas B.C."/>
            <person name="Singh A."/>
            <person name="Wilkins M.J."/>
            <person name="Karaoz U."/>
            <person name="Brodie E.L."/>
            <person name="Williams K.H."/>
            <person name="Hubbard S.S."/>
            <person name="Banfield J.F."/>
        </authorList>
    </citation>
    <scope>NUCLEOTIDE SEQUENCE [LARGE SCALE GENOMIC DNA]</scope>
</reference>